<dbReference type="OrthoDB" id="573524at2"/>
<evidence type="ECO:0000313" key="4">
    <source>
        <dbReference type="Proteomes" id="UP000186868"/>
    </source>
</evidence>
<sequence length="156" mass="17217">MRRIANIFQFLIGFFLGILVLAGGTTAAAYVFFTKMSANPPKPIFAEEKQENTAATQPQQPTVAESSSPDSSDRQVQEDQQDELPAGAYKARVTWSEGLSLRSEPSREAKRVGGVDYNAELIVLQDSIDKQWQKVRLLDGTQEGWVKAGNVEKIAE</sequence>
<proteinExistence type="predicted"/>
<gene>
    <name evidence="3" type="ORF">NIES593_21450</name>
</gene>
<accession>A0A1U7H888</accession>
<dbReference type="Proteomes" id="UP000186868">
    <property type="component" value="Unassembled WGS sequence"/>
</dbReference>
<dbReference type="EMBL" id="MRCB01000044">
    <property type="protein sequence ID" value="OKH18999.1"/>
    <property type="molecule type" value="Genomic_DNA"/>
</dbReference>
<reference evidence="3 4" key="1">
    <citation type="submission" date="2016-11" db="EMBL/GenBank/DDBJ databases">
        <title>Draft Genome Sequences of Nine Cyanobacterial Strains from Diverse Habitats.</title>
        <authorList>
            <person name="Zhu T."/>
            <person name="Hou S."/>
            <person name="Lu X."/>
            <person name="Hess W.R."/>
        </authorList>
    </citation>
    <scope>NUCLEOTIDE SEQUENCE [LARGE SCALE GENOMIC DNA]</scope>
    <source>
        <strain evidence="3 4">NIES-593</strain>
    </source>
</reference>
<evidence type="ECO:0000256" key="1">
    <source>
        <dbReference type="SAM" id="MobiDB-lite"/>
    </source>
</evidence>
<comment type="caution">
    <text evidence="3">The sequence shown here is derived from an EMBL/GenBank/DDBJ whole genome shotgun (WGS) entry which is preliminary data.</text>
</comment>
<keyword evidence="4" id="KW-1185">Reference proteome</keyword>
<evidence type="ECO:0000313" key="3">
    <source>
        <dbReference type="EMBL" id="OKH18999.1"/>
    </source>
</evidence>
<organism evidence="3 4">
    <name type="scientific">Hydrococcus rivularis NIES-593</name>
    <dbReference type="NCBI Taxonomy" id="1921803"/>
    <lineage>
        <taxon>Bacteria</taxon>
        <taxon>Bacillati</taxon>
        <taxon>Cyanobacteriota</taxon>
        <taxon>Cyanophyceae</taxon>
        <taxon>Pleurocapsales</taxon>
        <taxon>Hydrococcaceae</taxon>
        <taxon>Hydrococcus</taxon>
    </lineage>
</organism>
<evidence type="ECO:0000259" key="2">
    <source>
        <dbReference type="Pfam" id="PF08239"/>
    </source>
</evidence>
<dbReference type="Gene3D" id="2.30.30.40">
    <property type="entry name" value="SH3 Domains"/>
    <property type="match status" value="1"/>
</dbReference>
<name>A0A1U7H888_9CYAN</name>
<dbReference type="InterPro" id="IPR003646">
    <property type="entry name" value="SH3-like_bac-type"/>
</dbReference>
<feature type="region of interest" description="Disordered" evidence="1">
    <location>
        <begin position="46"/>
        <end position="88"/>
    </location>
</feature>
<protein>
    <submittedName>
        <fullName evidence="3">Peptide-binding protein</fullName>
    </submittedName>
</protein>
<dbReference type="STRING" id="1921803.NIES593_21450"/>
<feature type="domain" description="SH3b" evidence="2">
    <location>
        <begin position="98"/>
        <end position="151"/>
    </location>
</feature>
<feature type="compositionally biased region" description="Polar residues" evidence="1">
    <location>
        <begin position="52"/>
        <end position="70"/>
    </location>
</feature>
<dbReference type="Pfam" id="PF08239">
    <property type="entry name" value="SH3_3"/>
    <property type="match status" value="1"/>
</dbReference>
<dbReference type="RefSeq" id="WP_073601557.1">
    <property type="nucleotide sequence ID" value="NZ_MRCB01000044.1"/>
</dbReference>
<dbReference type="AlphaFoldDB" id="A0A1U7H888"/>